<dbReference type="InterPro" id="IPR036661">
    <property type="entry name" value="Luciferase-like_sf"/>
</dbReference>
<dbReference type="GO" id="GO:0016705">
    <property type="term" value="F:oxidoreductase activity, acting on paired donors, with incorporation or reduction of molecular oxygen"/>
    <property type="evidence" value="ECO:0007669"/>
    <property type="project" value="InterPro"/>
</dbReference>
<organism evidence="1 2">
    <name type="scientific">Paractinoplanes toevensis</name>
    <dbReference type="NCBI Taxonomy" id="571911"/>
    <lineage>
        <taxon>Bacteria</taxon>
        <taxon>Bacillati</taxon>
        <taxon>Actinomycetota</taxon>
        <taxon>Actinomycetes</taxon>
        <taxon>Micromonosporales</taxon>
        <taxon>Micromonosporaceae</taxon>
        <taxon>Paractinoplanes</taxon>
    </lineage>
</organism>
<evidence type="ECO:0000313" key="1">
    <source>
        <dbReference type="EMBL" id="GIM90545.1"/>
    </source>
</evidence>
<dbReference type="SUPFAM" id="SSF51679">
    <property type="entry name" value="Bacterial luciferase-like"/>
    <property type="match status" value="1"/>
</dbReference>
<proteinExistence type="predicted"/>
<evidence type="ECO:0000313" key="2">
    <source>
        <dbReference type="Proteomes" id="UP000677082"/>
    </source>
</evidence>
<name>A0A919W3H7_9ACTN</name>
<dbReference type="RefSeq" id="WP_213006479.1">
    <property type="nucleotide sequence ID" value="NZ_BOQN01000032.1"/>
</dbReference>
<sequence>MPVVLARRFNTEAGQKRAARIADGINPIAFSYEQVVESARVFRTSAAENGRDAASLTVTVRANVPIVADAIGDGRPFLGGSPAEIADDLKRLGEAGVDHVLFYNVAPDGIDSHLRLMADLRNRAG</sequence>
<comment type="caution">
    <text evidence="1">The sequence shown here is derived from an EMBL/GenBank/DDBJ whole genome shotgun (WGS) entry which is preliminary data.</text>
</comment>
<dbReference type="Proteomes" id="UP000677082">
    <property type="component" value="Unassembled WGS sequence"/>
</dbReference>
<gene>
    <name evidence="1" type="ORF">Ato02nite_023380</name>
</gene>
<protein>
    <submittedName>
        <fullName evidence="1">Uncharacterized protein</fullName>
    </submittedName>
</protein>
<accession>A0A919W3H7</accession>
<reference evidence="1 2" key="1">
    <citation type="submission" date="2021-03" db="EMBL/GenBank/DDBJ databases">
        <title>Whole genome shotgun sequence of Actinoplanes toevensis NBRC 105298.</title>
        <authorList>
            <person name="Komaki H."/>
            <person name="Tamura T."/>
        </authorList>
    </citation>
    <scope>NUCLEOTIDE SEQUENCE [LARGE SCALE GENOMIC DNA]</scope>
    <source>
        <strain evidence="1 2">NBRC 105298</strain>
    </source>
</reference>
<dbReference type="Gene3D" id="3.20.20.30">
    <property type="entry name" value="Luciferase-like domain"/>
    <property type="match status" value="1"/>
</dbReference>
<keyword evidence="2" id="KW-1185">Reference proteome</keyword>
<dbReference type="AlphaFoldDB" id="A0A919W3H7"/>
<dbReference type="EMBL" id="BOQN01000032">
    <property type="protein sequence ID" value="GIM90545.1"/>
    <property type="molecule type" value="Genomic_DNA"/>
</dbReference>